<name>A0A2K3K6E3_TRIPR</name>
<accession>A0A2K3K6E3</accession>
<feature type="non-terminal residue" evidence="1">
    <location>
        <position position="26"/>
    </location>
</feature>
<organism evidence="1 2">
    <name type="scientific">Trifolium pratense</name>
    <name type="common">Red clover</name>
    <dbReference type="NCBI Taxonomy" id="57577"/>
    <lineage>
        <taxon>Eukaryota</taxon>
        <taxon>Viridiplantae</taxon>
        <taxon>Streptophyta</taxon>
        <taxon>Embryophyta</taxon>
        <taxon>Tracheophyta</taxon>
        <taxon>Spermatophyta</taxon>
        <taxon>Magnoliopsida</taxon>
        <taxon>eudicotyledons</taxon>
        <taxon>Gunneridae</taxon>
        <taxon>Pentapetalae</taxon>
        <taxon>rosids</taxon>
        <taxon>fabids</taxon>
        <taxon>Fabales</taxon>
        <taxon>Fabaceae</taxon>
        <taxon>Papilionoideae</taxon>
        <taxon>50 kb inversion clade</taxon>
        <taxon>NPAAA clade</taxon>
        <taxon>Hologalegina</taxon>
        <taxon>IRL clade</taxon>
        <taxon>Trifolieae</taxon>
        <taxon>Trifolium</taxon>
    </lineage>
</organism>
<gene>
    <name evidence="1" type="ORF">L195_g060863</name>
</gene>
<protein>
    <submittedName>
        <fullName evidence="1">Uncharacterized protein</fullName>
    </submittedName>
</protein>
<sequence length="26" mass="3426">MRVMWPFVEEEFRRSWTEMDFESLTW</sequence>
<dbReference type="AlphaFoldDB" id="A0A2K3K6E3"/>
<proteinExistence type="predicted"/>
<evidence type="ECO:0000313" key="1">
    <source>
        <dbReference type="EMBL" id="PNX61841.1"/>
    </source>
</evidence>
<dbReference type="Proteomes" id="UP000236291">
    <property type="component" value="Unassembled WGS sequence"/>
</dbReference>
<reference evidence="1 2" key="1">
    <citation type="journal article" date="2014" name="Am. J. Bot.">
        <title>Genome assembly and annotation for red clover (Trifolium pratense; Fabaceae).</title>
        <authorList>
            <person name="Istvanek J."/>
            <person name="Jaros M."/>
            <person name="Krenek A."/>
            <person name="Repkova J."/>
        </authorList>
    </citation>
    <scope>NUCLEOTIDE SEQUENCE [LARGE SCALE GENOMIC DNA]</scope>
    <source>
        <strain evidence="2">cv. Tatra</strain>
        <tissue evidence="1">Young leaves</tissue>
    </source>
</reference>
<dbReference type="EMBL" id="ASHM01143988">
    <property type="protein sequence ID" value="PNX61841.1"/>
    <property type="molecule type" value="Genomic_DNA"/>
</dbReference>
<comment type="caution">
    <text evidence="1">The sequence shown here is derived from an EMBL/GenBank/DDBJ whole genome shotgun (WGS) entry which is preliminary data.</text>
</comment>
<evidence type="ECO:0000313" key="2">
    <source>
        <dbReference type="Proteomes" id="UP000236291"/>
    </source>
</evidence>
<reference evidence="1 2" key="2">
    <citation type="journal article" date="2017" name="Front. Plant Sci.">
        <title>Gene Classification and Mining of Molecular Markers Useful in Red Clover (Trifolium pratense) Breeding.</title>
        <authorList>
            <person name="Istvanek J."/>
            <person name="Dluhosova J."/>
            <person name="Dluhos P."/>
            <person name="Patkova L."/>
            <person name="Nedelnik J."/>
            <person name="Repkova J."/>
        </authorList>
    </citation>
    <scope>NUCLEOTIDE SEQUENCE [LARGE SCALE GENOMIC DNA]</scope>
    <source>
        <strain evidence="2">cv. Tatra</strain>
        <tissue evidence="1">Young leaves</tissue>
    </source>
</reference>